<gene>
    <name evidence="2" type="ORF">DFR59_11367</name>
</gene>
<dbReference type="OrthoDB" id="37447at2"/>
<keyword evidence="1" id="KW-0812">Transmembrane</keyword>
<dbReference type="InterPro" id="IPR035168">
    <property type="entry name" value="DUF5317"/>
</dbReference>
<name>A0A370GDJ1_9BACI</name>
<dbReference type="RefSeq" id="WP_114746613.1">
    <property type="nucleotide sequence ID" value="NZ_QQAY01000013.1"/>
</dbReference>
<dbReference type="Proteomes" id="UP000255326">
    <property type="component" value="Unassembled WGS sequence"/>
</dbReference>
<feature type="transmembrane region" description="Helical" evidence="1">
    <location>
        <begin position="55"/>
        <end position="72"/>
    </location>
</feature>
<dbReference type="AlphaFoldDB" id="A0A370GDJ1"/>
<keyword evidence="3" id="KW-1185">Reference proteome</keyword>
<comment type="caution">
    <text evidence="2">The sequence shown here is derived from an EMBL/GenBank/DDBJ whole genome shotgun (WGS) entry which is preliminary data.</text>
</comment>
<reference evidence="2 3" key="1">
    <citation type="submission" date="2018-07" db="EMBL/GenBank/DDBJ databases">
        <title>Genomic Encyclopedia of Type Strains, Phase IV (KMG-IV): sequencing the most valuable type-strain genomes for metagenomic binning, comparative biology and taxonomic classification.</title>
        <authorList>
            <person name="Goeker M."/>
        </authorList>
    </citation>
    <scope>NUCLEOTIDE SEQUENCE [LARGE SCALE GENOMIC DNA]</scope>
    <source>
        <strain evidence="2 3">DSM 25281</strain>
    </source>
</reference>
<proteinExistence type="predicted"/>
<evidence type="ECO:0000256" key="1">
    <source>
        <dbReference type="SAM" id="Phobius"/>
    </source>
</evidence>
<accession>A0A370GDJ1</accession>
<feature type="transmembrane region" description="Helical" evidence="1">
    <location>
        <begin position="29"/>
        <end position="48"/>
    </location>
</feature>
<organism evidence="2 3">
    <name type="scientific">Falsibacillus pallidus</name>
    <dbReference type="NCBI Taxonomy" id="493781"/>
    <lineage>
        <taxon>Bacteria</taxon>
        <taxon>Bacillati</taxon>
        <taxon>Bacillota</taxon>
        <taxon>Bacilli</taxon>
        <taxon>Bacillales</taxon>
        <taxon>Bacillaceae</taxon>
        <taxon>Falsibacillus</taxon>
    </lineage>
</organism>
<evidence type="ECO:0000313" key="3">
    <source>
        <dbReference type="Proteomes" id="UP000255326"/>
    </source>
</evidence>
<evidence type="ECO:0000313" key="2">
    <source>
        <dbReference type="EMBL" id="RDI40043.1"/>
    </source>
</evidence>
<keyword evidence="1" id="KW-0472">Membrane</keyword>
<feature type="transmembrane region" description="Helical" evidence="1">
    <location>
        <begin position="78"/>
        <end position="99"/>
    </location>
</feature>
<dbReference type="Pfam" id="PF17248">
    <property type="entry name" value="DUF5317"/>
    <property type="match status" value="1"/>
</dbReference>
<keyword evidence="1" id="KW-1133">Transmembrane helix</keyword>
<sequence length="174" mass="19604">MIYFVIIAFIVTLFLKRNPFSFIRNISFEWPLLIVLSFAIQIFLSFYSSATRDKLEWIFILTFIGVIIGLWKNRHYSGVKWILAGAVLNLAALVLHGGVMPVDAHALQMTGQENAVFETDARHTLMENSLFWIVGDWIPVIRYVMSPGDIFVGIGIFLMIVCNSGPGVKYGEAA</sequence>
<dbReference type="EMBL" id="QQAY01000013">
    <property type="protein sequence ID" value="RDI40043.1"/>
    <property type="molecule type" value="Genomic_DNA"/>
</dbReference>
<protein>
    <submittedName>
        <fullName evidence="2">Uncharacterized protein</fullName>
    </submittedName>
</protein>